<dbReference type="STRING" id="46224.B4102_2358"/>
<proteinExistence type="predicted"/>
<gene>
    <name evidence="1" type="ORF">B4102_2358</name>
</gene>
<comment type="caution">
    <text evidence="1">The sequence shown here is derived from an EMBL/GenBank/DDBJ whole genome shotgun (WGS) entry which is preliminary data.</text>
</comment>
<reference evidence="1 2" key="1">
    <citation type="submission" date="2016-01" db="EMBL/GenBank/DDBJ databases">
        <title>Genome Sequences of Twelve Sporeforming Bacillus Species Isolated from Foods.</title>
        <authorList>
            <person name="Berendsen E.M."/>
            <person name="Wells-Bennik M.H."/>
            <person name="Krawcyk A.O."/>
            <person name="De Jong A."/>
            <person name="Holsappel S."/>
            <person name="Eijlander R.T."/>
            <person name="Kuipers O.P."/>
        </authorList>
    </citation>
    <scope>NUCLEOTIDE SEQUENCE [LARGE SCALE GENOMIC DNA]</scope>
    <source>
        <strain evidence="1 2">B4102</strain>
    </source>
</reference>
<name>A0A150LCT2_9BACI</name>
<dbReference type="EMBL" id="LQYN01000018">
    <property type="protein sequence ID" value="KYD10074.1"/>
    <property type="molecule type" value="Genomic_DNA"/>
</dbReference>
<accession>A0A150LCT2</accession>
<dbReference type="PANTHER" id="PTHR43792">
    <property type="entry name" value="GNAT FAMILY, PUTATIVE (AFU_ORTHOLOGUE AFUA_3G00765)-RELATED-RELATED"/>
    <property type="match status" value="1"/>
</dbReference>
<dbReference type="GO" id="GO:0016747">
    <property type="term" value="F:acyltransferase activity, transferring groups other than amino-acyl groups"/>
    <property type="evidence" value="ECO:0007669"/>
    <property type="project" value="InterPro"/>
</dbReference>
<dbReference type="SUPFAM" id="SSF55729">
    <property type="entry name" value="Acyl-CoA N-acyltransferases (Nat)"/>
    <property type="match status" value="1"/>
</dbReference>
<evidence type="ECO:0000313" key="2">
    <source>
        <dbReference type="Proteomes" id="UP000075666"/>
    </source>
</evidence>
<dbReference type="AlphaFoldDB" id="A0A150LCT2"/>
<evidence type="ECO:0000313" key="1">
    <source>
        <dbReference type="EMBL" id="KYD10074.1"/>
    </source>
</evidence>
<protein>
    <submittedName>
        <fullName evidence="1">Uncharacterized protein</fullName>
    </submittedName>
</protein>
<dbReference type="Pfam" id="PF13302">
    <property type="entry name" value="Acetyltransf_3"/>
    <property type="match status" value="1"/>
</dbReference>
<dbReference type="InterPro" id="IPR051531">
    <property type="entry name" value="N-acetyltransferase"/>
</dbReference>
<dbReference type="Gene3D" id="3.40.630.30">
    <property type="match status" value="1"/>
</dbReference>
<dbReference type="RefSeq" id="WP_066228003.1">
    <property type="nucleotide sequence ID" value="NZ_JABWTQ010000098.1"/>
</dbReference>
<dbReference type="OrthoDB" id="9811523at2"/>
<dbReference type="InterPro" id="IPR000182">
    <property type="entry name" value="GNAT_dom"/>
</dbReference>
<dbReference type="PROSITE" id="PS51186">
    <property type="entry name" value="GNAT"/>
    <property type="match status" value="1"/>
</dbReference>
<dbReference type="Proteomes" id="UP000075666">
    <property type="component" value="Unassembled WGS sequence"/>
</dbReference>
<sequence length="185" mass="21805">MTSQFKKFPSIETERLILRELTVEDAHNLYSYYSDREISKYLDWFGPQSEEQAIKMIRYWAKQYQEGTFMRFGIALKTDNKIIGTIPINPVRGPFEWKLPIVIGYELSRVYWNQGLMTEALKAVITYVFEELNNHRIIAEVFPENQASLKVLEKLGFQEEGLLKQHLYHEGTKTWHDVITLALLK</sequence>
<dbReference type="PATRIC" id="fig|46224.3.peg.1368"/>
<dbReference type="InterPro" id="IPR016181">
    <property type="entry name" value="Acyl_CoA_acyltransferase"/>
</dbReference>
<keyword evidence="2" id="KW-1185">Reference proteome</keyword>
<organism evidence="1 2">
    <name type="scientific">Heyndrickxia sporothermodurans</name>
    <dbReference type="NCBI Taxonomy" id="46224"/>
    <lineage>
        <taxon>Bacteria</taxon>
        <taxon>Bacillati</taxon>
        <taxon>Bacillota</taxon>
        <taxon>Bacilli</taxon>
        <taxon>Bacillales</taxon>
        <taxon>Bacillaceae</taxon>
        <taxon>Heyndrickxia</taxon>
    </lineage>
</organism>